<organism evidence="2 3">
    <name type="scientific">Anaerobranca gottschalkii DSM 13577</name>
    <dbReference type="NCBI Taxonomy" id="1120990"/>
    <lineage>
        <taxon>Bacteria</taxon>
        <taxon>Bacillati</taxon>
        <taxon>Bacillota</taxon>
        <taxon>Clostridia</taxon>
        <taxon>Eubacteriales</taxon>
        <taxon>Proteinivoracaceae</taxon>
        <taxon>Anaerobranca</taxon>
    </lineage>
</organism>
<dbReference type="PANTHER" id="PTHR37309">
    <property type="entry name" value="SLR0284 PROTEIN"/>
    <property type="match status" value="1"/>
</dbReference>
<dbReference type="InterPro" id="IPR007165">
    <property type="entry name" value="Phage_holin_4_2"/>
</dbReference>
<feature type="transmembrane region" description="Helical" evidence="1">
    <location>
        <begin position="28"/>
        <end position="47"/>
    </location>
</feature>
<dbReference type="AlphaFoldDB" id="A0A1H9YD49"/>
<proteinExistence type="predicted"/>
<dbReference type="Pfam" id="PF04020">
    <property type="entry name" value="Phage_holin_4_2"/>
    <property type="match status" value="1"/>
</dbReference>
<protein>
    <submittedName>
        <fullName evidence="2">Putative membrane protein</fullName>
    </submittedName>
</protein>
<dbReference type="PANTHER" id="PTHR37309:SF1">
    <property type="entry name" value="SLR0284 PROTEIN"/>
    <property type="match status" value="1"/>
</dbReference>
<dbReference type="OrthoDB" id="1701386at2"/>
<keyword evidence="1" id="KW-0472">Membrane</keyword>
<evidence type="ECO:0000256" key="1">
    <source>
        <dbReference type="SAM" id="Phobius"/>
    </source>
</evidence>
<gene>
    <name evidence="2" type="ORF">SAMN03080614_100297</name>
</gene>
<sequence length="108" mass="11356">MIGLIVRFIVSALVLMLLGFFLPGFGAIGFTGALLAAVVIAVLGYIVESLFGKNVSPQNRGITGFIVSAVVIYMAQFIVPQLQVSIFGALLASFVIGLIDAVVPTELR</sequence>
<evidence type="ECO:0000313" key="3">
    <source>
        <dbReference type="Proteomes" id="UP000243819"/>
    </source>
</evidence>
<keyword evidence="1" id="KW-0812">Transmembrane</keyword>
<evidence type="ECO:0000313" key="2">
    <source>
        <dbReference type="EMBL" id="SES66477.1"/>
    </source>
</evidence>
<feature type="transmembrane region" description="Helical" evidence="1">
    <location>
        <begin position="59"/>
        <end position="78"/>
    </location>
</feature>
<reference evidence="3" key="1">
    <citation type="submission" date="2016-10" db="EMBL/GenBank/DDBJ databases">
        <authorList>
            <person name="Varghese N."/>
            <person name="Submissions S."/>
        </authorList>
    </citation>
    <scope>NUCLEOTIDE SEQUENCE [LARGE SCALE GENOMIC DNA]</scope>
    <source>
        <strain evidence="3">DSM 13577</strain>
    </source>
</reference>
<dbReference type="EMBL" id="FOIF01000002">
    <property type="protein sequence ID" value="SES66477.1"/>
    <property type="molecule type" value="Genomic_DNA"/>
</dbReference>
<dbReference type="STRING" id="1120990.SAMN03080614_100297"/>
<feature type="transmembrane region" description="Helical" evidence="1">
    <location>
        <begin position="84"/>
        <end position="103"/>
    </location>
</feature>
<keyword evidence="3" id="KW-1185">Reference proteome</keyword>
<dbReference type="Proteomes" id="UP000243819">
    <property type="component" value="Unassembled WGS sequence"/>
</dbReference>
<accession>A0A1H9YD49</accession>
<name>A0A1H9YD49_9FIRM</name>
<keyword evidence="1" id="KW-1133">Transmembrane helix</keyword>
<feature type="transmembrane region" description="Helical" evidence="1">
    <location>
        <begin position="5"/>
        <end position="22"/>
    </location>
</feature>